<evidence type="ECO:0008006" key="3">
    <source>
        <dbReference type="Google" id="ProtNLM"/>
    </source>
</evidence>
<sequence length="44" mass="5230">MSSWFETIKDYFDDELWAPEMVKQMVPLGILTSEEYEEITGEKI</sequence>
<proteinExistence type="predicted"/>
<name>A0ABM5LXJ0_BACA1</name>
<dbReference type="RefSeq" id="WP_003325866.1">
    <property type="nucleotide sequence ID" value="NC_014639.1"/>
</dbReference>
<accession>A0ABM5LXJ0</accession>
<gene>
    <name evidence="1" type="ordered locus">BATR1942_08005</name>
</gene>
<dbReference type="Proteomes" id="UP000006867">
    <property type="component" value="Chromosome"/>
</dbReference>
<reference evidence="1 2" key="1">
    <citation type="journal article" date="2011" name="Front. Microbiol.">
        <title>Genomic signatures of strain selection and enhancement in Bacillus atrophaeus var. globigii, a historical biowarfare simulant.</title>
        <authorList>
            <person name="Gibbons H.S."/>
            <person name="Broomall S.M."/>
            <person name="McNew L.A."/>
            <person name="Daligault H."/>
            <person name="Chapman C."/>
            <person name="Bruce D."/>
            <person name="Karavis M."/>
            <person name="Krepps M."/>
            <person name="McGregor P.A."/>
            <person name="Hong C."/>
            <person name="Park K.H."/>
            <person name="Akmal A."/>
            <person name="Feldman A."/>
            <person name="Lin J.S."/>
            <person name="Chang W.E."/>
            <person name="Higgs B.W."/>
            <person name="Demirev P."/>
            <person name="Lindquist J."/>
            <person name="Liem A."/>
            <person name="Fochler E."/>
            <person name="Read T.D."/>
            <person name="Tapia R."/>
            <person name="Johnson S."/>
            <person name="Bishop-Lilly K.A."/>
            <person name="Detter C."/>
            <person name="Han C."/>
            <person name="Sozhamannan S."/>
            <person name="Rosenzweig C.N."/>
            <person name="Skowronski E.W."/>
        </authorList>
    </citation>
    <scope>NUCLEOTIDE SEQUENCE [LARGE SCALE GENOMIC DNA]</scope>
    <source>
        <strain evidence="1 2">1942</strain>
    </source>
</reference>
<organism evidence="1 2">
    <name type="scientific">Bacillus atrophaeus (strain 1942)</name>
    <dbReference type="NCBI Taxonomy" id="720555"/>
    <lineage>
        <taxon>Bacteria</taxon>
        <taxon>Bacillati</taxon>
        <taxon>Bacillota</taxon>
        <taxon>Bacilli</taxon>
        <taxon>Bacillales</taxon>
        <taxon>Bacillaceae</taxon>
        <taxon>Bacillus</taxon>
    </lineage>
</organism>
<protein>
    <recommendedName>
        <fullName evidence="3">XkdX family protein</fullName>
    </recommendedName>
</protein>
<dbReference type="EMBL" id="CP002207">
    <property type="protein sequence ID" value="ADP32540.1"/>
    <property type="molecule type" value="Genomic_DNA"/>
</dbReference>
<evidence type="ECO:0000313" key="2">
    <source>
        <dbReference type="Proteomes" id="UP000006867"/>
    </source>
</evidence>
<dbReference type="Pfam" id="PF09693">
    <property type="entry name" value="Phage_XkdX"/>
    <property type="match status" value="1"/>
</dbReference>
<evidence type="ECO:0000313" key="1">
    <source>
        <dbReference type="EMBL" id="ADP32540.1"/>
    </source>
</evidence>
<dbReference type="NCBIfam" id="TIGR01669">
    <property type="entry name" value="phage_XkdX"/>
    <property type="match status" value="1"/>
</dbReference>
<dbReference type="InterPro" id="IPR010022">
    <property type="entry name" value="XkdX"/>
</dbReference>
<keyword evidence="2" id="KW-1185">Reference proteome</keyword>